<accession>A0A921SUV3</accession>
<keyword evidence="2" id="KW-0812">Transmembrane</keyword>
<name>A0A921SUV3_9BACT</name>
<dbReference type="Proteomes" id="UP000757103">
    <property type="component" value="Unassembled WGS sequence"/>
</dbReference>
<organism evidence="4 5">
    <name type="scientific">Barnesiella viscericola</name>
    <dbReference type="NCBI Taxonomy" id="397865"/>
    <lineage>
        <taxon>Bacteria</taxon>
        <taxon>Pseudomonadati</taxon>
        <taxon>Bacteroidota</taxon>
        <taxon>Bacteroidia</taxon>
        <taxon>Bacteroidales</taxon>
        <taxon>Barnesiellaceae</taxon>
        <taxon>Barnesiella</taxon>
    </lineage>
</organism>
<feature type="transmembrane region" description="Helical" evidence="2">
    <location>
        <begin position="47"/>
        <end position="69"/>
    </location>
</feature>
<evidence type="ECO:0000256" key="1">
    <source>
        <dbReference type="SAM" id="MobiDB-lite"/>
    </source>
</evidence>
<feature type="compositionally biased region" description="Polar residues" evidence="1">
    <location>
        <begin position="98"/>
        <end position="141"/>
    </location>
</feature>
<gene>
    <name evidence="4" type="ORF">K8U91_06345</name>
</gene>
<dbReference type="SUPFAM" id="SSF56925">
    <property type="entry name" value="OMPA-like"/>
    <property type="match status" value="1"/>
</dbReference>
<evidence type="ECO:0000313" key="4">
    <source>
        <dbReference type="EMBL" id="HJG89076.1"/>
    </source>
</evidence>
<dbReference type="RefSeq" id="WP_273306128.1">
    <property type="nucleotide sequence ID" value="NZ_DYUD01000020.1"/>
</dbReference>
<reference evidence="4" key="1">
    <citation type="journal article" date="2021" name="PeerJ">
        <title>Extensive microbial diversity within the chicken gut microbiome revealed by metagenomics and culture.</title>
        <authorList>
            <person name="Gilroy R."/>
            <person name="Ravi A."/>
            <person name="Getino M."/>
            <person name="Pursley I."/>
            <person name="Horton D.L."/>
            <person name="Alikhan N.F."/>
            <person name="Baker D."/>
            <person name="Gharbi K."/>
            <person name="Hall N."/>
            <person name="Watson M."/>
            <person name="Adriaenssens E.M."/>
            <person name="Foster-Nyarko E."/>
            <person name="Jarju S."/>
            <person name="Secka A."/>
            <person name="Antonio M."/>
            <person name="Oren A."/>
            <person name="Chaudhuri R.R."/>
            <person name="La Ragione R."/>
            <person name="Hildebrand F."/>
            <person name="Pallen M.J."/>
        </authorList>
    </citation>
    <scope>NUCLEOTIDE SEQUENCE</scope>
    <source>
        <strain evidence="4">CHK121-7720</strain>
    </source>
</reference>
<evidence type="ECO:0000313" key="5">
    <source>
        <dbReference type="Proteomes" id="UP000757103"/>
    </source>
</evidence>
<feature type="region of interest" description="Disordered" evidence="1">
    <location>
        <begin position="97"/>
        <end position="209"/>
    </location>
</feature>
<dbReference type="InterPro" id="IPR011250">
    <property type="entry name" value="OMP/PagP_B-barrel"/>
</dbReference>
<keyword evidence="2" id="KW-1133">Transmembrane helix</keyword>
<feature type="compositionally biased region" description="Polar residues" evidence="1">
    <location>
        <begin position="155"/>
        <end position="165"/>
    </location>
</feature>
<reference evidence="4" key="2">
    <citation type="submission" date="2021-09" db="EMBL/GenBank/DDBJ databases">
        <authorList>
            <person name="Gilroy R."/>
        </authorList>
    </citation>
    <scope>NUCLEOTIDE SEQUENCE</scope>
    <source>
        <strain evidence="4">CHK121-7720</strain>
    </source>
</reference>
<dbReference type="Pfam" id="PF13568">
    <property type="entry name" value="OMP_b-brl_2"/>
    <property type="match status" value="1"/>
</dbReference>
<proteinExistence type="predicted"/>
<dbReference type="EMBL" id="DYUD01000020">
    <property type="protein sequence ID" value="HJG89076.1"/>
    <property type="molecule type" value="Genomic_DNA"/>
</dbReference>
<keyword evidence="2" id="KW-0472">Membrane</keyword>
<comment type="caution">
    <text evidence="4">The sequence shown here is derived from an EMBL/GenBank/DDBJ whole genome shotgun (WGS) entry which is preliminary data.</text>
</comment>
<feature type="compositionally biased region" description="Polar residues" evidence="1">
    <location>
        <begin position="172"/>
        <end position="181"/>
    </location>
</feature>
<dbReference type="InterPro" id="IPR025665">
    <property type="entry name" value="Beta-barrel_OMP_2"/>
</dbReference>
<feature type="domain" description="Outer membrane protein beta-barrel" evidence="3">
    <location>
        <begin position="277"/>
        <end position="412"/>
    </location>
</feature>
<evidence type="ECO:0000256" key="2">
    <source>
        <dbReference type="SAM" id="Phobius"/>
    </source>
</evidence>
<dbReference type="AlphaFoldDB" id="A0A921SUV3"/>
<sequence>METNRDKDWRDRWKEQLDGHSVTPPPKVWERLTDEIAPRRIVWGRRAVLWAAAACIAVLVGTFVGLQYFSTGVPSHETPLQTAQTGQPAVDRPALANELSSSNPTKPLYSQVQSPVNGRTTRTADSRVSPSATPGTISTEESIPVAESRTIVPDSDQTTGQQIANSKRETSSKQPSQATTSSHERENYTLYPRSGKSEPAASRPIRTRSRTNEGWTVGLSLGNSLITAADNRSGFGNLAPYFLIEMASIPLGEDASPASGKSVSPYQHVMLQNINAQPTTDVKHHFPVSVGITVEKSLTPAFALETGLVYTYLASDLTAGDATYYTQKQQLHYLGIPLKLRWKFLRKRIFDLYLAGGGMVEKCLSGKLSAHYEVNDRPSLTEDEPLRVDPLQWSVSAAAGITLKLAPHINLYAEPGIVYYFDDGSHVSTIRKEKPLNINLQAGLRFDF</sequence>
<evidence type="ECO:0000259" key="3">
    <source>
        <dbReference type="Pfam" id="PF13568"/>
    </source>
</evidence>
<protein>
    <submittedName>
        <fullName evidence="4">Outer membrane beta-barrel protein</fullName>
    </submittedName>
</protein>